<dbReference type="InterPro" id="IPR043461">
    <property type="entry name" value="LpxH-like"/>
</dbReference>
<proteinExistence type="predicted"/>
<dbReference type="GO" id="GO:0009245">
    <property type="term" value="P:lipid A biosynthetic process"/>
    <property type="evidence" value="ECO:0007669"/>
    <property type="project" value="TreeGrafter"/>
</dbReference>
<dbReference type="PANTHER" id="PTHR34990:SF2">
    <property type="entry name" value="BLL8164 PROTEIN"/>
    <property type="match status" value="1"/>
</dbReference>
<feature type="domain" description="Calcineurin-like phosphoesterase" evidence="6">
    <location>
        <begin position="9"/>
        <end position="205"/>
    </location>
</feature>
<accession>F8KTS7</accession>
<dbReference type="SUPFAM" id="SSF56300">
    <property type="entry name" value="Metallo-dependent phosphatases"/>
    <property type="match status" value="1"/>
</dbReference>
<evidence type="ECO:0000256" key="3">
    <source>
        <dbReference type="ARBA" id="ARBA00022723"/>
    </source>
</evidence>
<evidence type="ECO:0000259" key="6">
    <source>
        <dbReference type="Pfam" id="PF00149"/>
    </source>
</evidence>
<evidence type="ECO:0000313" key="7">
    <source>
        <dbReference type="EMBL" id="CCB80247.1"/>
    </source>
</evidence>
<dbReference type="HOGENOM" id="CLU_080125_0_0_7"/>
<dbReference type="InterPro" id="IPR029052">
    <property type="entry name" value="Metallo-depent_PP-like"/>
</dbReference>
<sequence>MAALAEGAIFVADAHHQEGSPHLPRLLDGLIANPPPQLFLMGDIFQILMGSVPSSYKPHALILEQLRILSQKSTIFYFEGNHDIGLKYWANLTQYATIYPRKCQPLAFAYQNQTYLLAHGDLFLGWGYEIYIRLLSSALSCKILGFLDRISKLYPYIARPIKKKKIREWHLNPADWACFKQERLKHYHKGTQGKLDGVIEGHFHIQNAPQDSLYCPLPAFYCTKQIATLTHKGLVISAIP</sequence>
<dbReference type="GO" id="GO:0046872">
    <property type="term" value="F:metal ion binding"/>
    <property type="evidence" value="ECO:0007669"/>
    <property type="project" value="UniProtKB-KW"/>
</dbReference>
<dbReference type="KEGG" id="hbi:HBZC1_12610"/>
<reference evidence="7 8" key="1">
    <citation type="journal article" date="2011" name="J. Bacteriol.">
        <title>Genome sequence of Helicobacter bizzozeronii strain CIII-1, an isolate from human gastric mucosa.</title>
        <authorList>
            <person name="Schott T."/>
            <person name="Rossi M."/>
            <person name="Hanninen M.L."/>
        </authorList>
    </citation>
    <scope>NUCLEOTIDE SEQUENCE [LARGE SCALE GENOMIC DNA]</scope>
    <source>
        <strain evidence="7 8">CIII-1</strain>
    </source>
</reference>
<organism evidence="7 8">
    <name type="scientific">Helicobacter bizzozeronii (strain CIII-1)</name>
    <dbReference type="NCBI Taxonomy" id="1002804"/>
    <lineage>
        <taxon>Bacteria</taxon>
        <taxon>Pseudomonadati</taxon>
        <taxon>Campylobacterota</taxon>
        <taxon>Epsilonproteobacteria</taxon>
        <taxon>Campylobacterales</taxon>
        <taxon>Helicobacteraceae</taxon>
        <taxon>Helicobacter</taxon>
    </lineage>
</organism>
<keyword evidence="2" id="KW-0997">Cell inner membrane</keyword>
<evidence type="ECO:0000256" key="4">
    <source>
        <dbReference type="ARBA" id="ARBA00023136"/>
    </source>
</evidence>
<evidence type="ECO:0000313" key="8">
    <source>
        <dbReference type="Proteomes" id="UP000008387"/>
    </source>
</evidence>
<dbReference type="AlphaFoldDB" id="F8KTS7"/>
<evidence type="ECO:0000256" key="2">
    <source>
        <dbReference type="ARBA" id="ARBA00022519"/>
    </source>
</evidence>
<keyword evidence="4" id="KW-0472">Membrane</keyword>
<dbReference type="InterPro" id="IPR004843">
    <property type="entry name" value="Calcineurin-like_PHP"/>
</dbReference>
<dbReference type="RefSeq" id="WP_013890663.1">
    <property type="nucleotide sequence ID" value="NC_015674.1"/>
</dbReference>
<keyword evidence="8" id="KW-1185">Reference proteome</keyword>
<keyword evidence="1" id="KW-1003">Cell membrane</keyword>
<keyword evidence="3" id="KW-0479">Metal-binding</keyword>
<dbReference type="PANTHER" id="PTHR34990">
    <property type="entry name" value="UDP-2,3-DIACYLGLUCOSAMINE HYDROLASE-RELATED"/>
    <property type="match status" value="1"/>
</dbReference>
<evidence type="ECO:0000256" key="5">
    <source>
        <dbReference type="ARBA" id="ARBA00023211"/>
    </source>
</evidence>
<dbReference type="Proteomes" id="UP000008387">
    <property type="component" value="Chromosome"/>
</dbReference>
<dbReference type="eggNOG" id="COG2908">
    <property type="taxonomic scope" value="Bacteria"/>
</dbReference>
<evidence type="ECO:0000256" key="1">
    <source>
        <dbReference type="ARBA" id="ARBA00022475"/>
    </source>
</evidence>
<dbReference type="GO" id="GO:0016020">
    <property type="term" value="C:membrane"/>
    <property type="evidence" value="ECO:0007669"/>
    <property type="project" value="GOC"/>
</dbReference>
<dbReference type="GO" id="GO:0008758">
    <property type="term" value="F:UDP-2,3-diacylglucosamine hydrolase activity"/>
    <property type="evidence" value="ECO:0007669"/>
    <property type="project" value="TreeGrafter"/>
</dbReference>
<name>F8KTS7_HELBC</name>
<dbReference type="EMBL" id="FR871757">
    <property type="protein sequence ID" value="CCB80247.1"/>
    <property type="molecule type" value="Genomic_DNA"/>
</dbReference>
<dbReference type="Pfam" id="PF00149">
    <property type="entry name" value="Metallophos"/>
    <property type="match status" value="1"/>
</dbReference>
<dbReference type="STRING" id="1002804.HBZC1_12610"/>
<protein>
    <recommendedName>
        <fullName evidence="6">Calcineurin-like phosphoesterase domain-containing protein</fullName>
    </recommendedName>
</protein>
<gene>
    <name evidence="7" type="ordered locus">HBZC1_12610</name>
</gene>
<dbReference type="Gene3D" id="3.60.21.10">
    <property type="match status" value="1"/>
</dbReference>
<keyword evidence="5" id="KW-0464">Manganese</keyword>